<proteinExistence type="predicted"/>
<evidence type="ECO:0000313" key="1">
    <source>
        <dbReference type="EMBL" id="VFK50717.1"/>
    </source>
</evidence>
<dbReference type="EMBL" id="CAADFV010000004">
    <property type="protein sequence ID" value="VFK50717.1"/>
    <property type="molecule type" value="Genomic_DNA"/>
</dbReference>
<protein>
    <submittedName>
        <fullName evidence="2">Uncharacterized protein</fullName>
    </submittedName>
</protein>
<organism evidence="2">
    <name type="scientific">Candidatus Kentrum sp. TUN</name>
    <dbReference type="NCBI Taxonomy" id="2126343"/>
    <lineage>
        <taxon>Bacteria</taxon>
        <taxon>Pseudomonadati</taxon>
        <taxon>Pseudomonadota</taxon>
        <taxon>Gammaproteobacteria</taxon>
        <taxon>Candidatus Kentrum</taxon>
    </lineage>
</organism>
<reference evidence="2" key="1">
    <citation type="submission" date="2019-02" db="EMBL/GenBank/DDBJ databases">
        <authorList>
            <person name="Gruber-Vodicka R. H."/>
            <person name="Seah K. B. B."/>
        </authorList>
    </citation>
    <scope>NUCLEOTIDE SEQUENCE</scope>
    <source>
        <strain evidence="1">BECK_BY2</strain>
        <strain evidence="2">BECK_BY3</strain>
    </source>
</reference>
<sequence length="61" mass="7105">MLALRAKADRGCFFNRTPIFSEFLFFRYLKQINHSPVISTVRRDLVHSVSLGAKDFSRSEK</sequence>
<evidence type="ECO:0000313" key="2">
    <source>
        <dbReference type="EMBL" id="VFK51906.1"/>
    </source>
</evidence>
<dbReference type="AlphaFoldDB" id="A0A450ZDQ5"/>
<name>A0A450ZDQ5_9GAMM</name>
<gene>
    <name evidence="1" type="ORF">BECKTUN1418E_GA0071001_10041</name>
    <name evidence="2" type="ORF">BECKTUN1418F_GA0071002_10041</name>
</gene>
<dbReference type="EMBL" id="CAADFY010000004">
    <property type="protein sequence ID" value="VFK51906.1"/>
    <property type="molecule type" value="Genomic_DNA"/>
</dbReference>
<accession>A0A450ZDQ5</accession>